<reference evidence="1" key="4">
    <citation type="submission" date="2025-09" db="UniProtKB">
        <authorList>
            <consortium name="Ensembl"/>
        </authorList>
    </citation>
    <scope>IDENTIFICATION</scope>
</reference>
<proteinExistence type="predicted"/>
<dbReference type="PANTHER" id="PTHR34488">
    <property type="entry name" value="SI:CH211-245H14.1-RELATED"/>
    <property type="match status" value="1"/>
</dbReference>
<reference evidence="2" key="2">
    <citation type="journal article" date="2014" name="Nat. Commun.">
        <title>The cavefish genome reveals candidate genes for eye loss.</title>
        <authorList>
            <person name="McGaugh S.E."/>
            <person name="Gross J.B."/>
            <person name="Aken B."/>
            <person name="Blin M."/>
            <person name="Borowsky R."/>
            <person name="Chalopin D."/>
            <person name="Hinaux H."/>
            <person name="Jeffery W.R."/>
            <person name="Keene A."/>
            <person name="Ma L."/>
            <person name="Minx P."/>
            <person name="Murphy D."/>
            <person name="O'Quin K.E."/>
            <person name="Retaux S."/>
            <person name="Rohner N."/>
            <person name="Searle S.M."/>
            <person name="Stahl B.A."/>
            <person name="Tabin C."/>
            <person name="Volff J.N."/>
            <person name="Yoshizawa M."/>
            <person name="Warren W.C."/>
        </authorList>
    </citation>
    <scope>NUCLEOTIDE SEQUENCE [LARGE SCALE GENOMIC DNA]</scope>
    <source>
        <strain evidence="2">female</strain>
    </source>
</reference>
<dbReference type="PANTHER" id="PTHR34488:SF1">
    <property type="entry name" value="SI:CH211-245H14.1-RELATED"/>
    <property type="match status" value="1"/>
</dbReference>
<dbReference type="Proteomes" id="UP000018467">
    <property type="component" value="Unassembled WGS sequence"/>
</dbReference>
<reference evidence="1" key="3">
    <citation type="submission" date="2025-08" db="UniProtKB">
        <authorList>
            <consortium name="Ensembl"/>
        </authorList>
    </citation>
    <scope>IDENTIFICATION</scope>
</reference>
<protein>
    <submittedName>
        <fullName evidence="1">Uncharacterized protein</fullName>
    </submittedName>
</protein>
<keyword evidence="2" id="KW-1185">Reference proteome</keyword>
<dbReference type="HOGENOM" id="CLU_988763_0_0_1"/>
<dbReference type="Bgee" id="ENSAMXG00000035209">
    <property type="expression patterns" value="Expressed in pharyngeal gill and 14 other cell types or tissues"/>
</dbReference>
<evidence type="ECO:0000313" key="2">
    <source>
        <dbReference type="Proteomes" id="UP000018467"/>
    </source>
</evidence>
<dbReference type="InParanoid" id="W5KHZ3"/>
<dbReference type="GeneTree" id="ENSGT00940000164220"/>
<organism evidence="1 2">
    <name type="scientific">Astyanax mexicanus</name>
    <name type="common">Blind cave fish</name>
    <name type="synonym">Astyanax fasciatus mexicanus</name>
    <dbReference type="NCBI Taxonomy" id="7994"/>
    <lineage>
        <taxon>Eukaryota</taxon>
        <taxon>Metazoa</taxon>
        <taxon>Chordata</taxon>
        <taxon>Craniata</taxon>
        <taxon>Vertebrata</taxon>
        <taxon>Euteleostomi</taxon>
        <taxon>Actinopterygii</taxon>
        <taxon>Neopterygii</taxon>
        <taxon>Teleostei</taxon>
        <taxon>Ostariophysi</taxon>
        <taxon>Characiformes</taxon>
        <taxon>Characoidei</taxon>
        <taxon>Acestrorhamphidae</taxon>
        <taxon>Acestrorhamphinae</taxon>
        <taxon>Astyanax</taxon>
    </lineage>
</organism>
<reference evidence="2" key="1">
    <citation type="submission" date="2013-03" db="EMBL/GenBank/DDBJ databases">
        <authorList>
            <person name="Jeffery W."/>
            <person name="Warren W."/>
            <person name="Wilson R.K."/>
        </authorList>
    </citation>
    <scope>NUCLEOTIDE SEQUENCE</scope>
    <source>
        <strain evidence="2">female</strain>
    </source>
</reference>
<dbReference type="eggNOG" id="ENOG502SUM2">
    <property type="taxonomic scope" value="Eukaryota"/>
</dbReference>
<name>W5KHZ3_ASTMX</name>
<dbReference type="AlphaFoldDB" id="W5KHZ3"/>
<dbReference type="Ensembl" id="ENSAMXT00000007205.2">
    <property type="protein sequence ID" value="ENSAMXP00000007205.2"/>
    <property type="gene ID" value="ENSAMXG00000035209.1"/>
</dbReference>
<evidence type="ECO:0000313" key="1">
    <source>
        <dbReference type="Ensembl" id="ENSAMXP00000007205.2"/>
    </source>
</evidence>
<sequence length="392" mass="44206">MEGAAPPPTPPKTVKVFSLVTGNTLGSHKQFVGTLCSRRAGIQEVSTVEECDVILCFCPVVSEAGINIEAALQKLNDFPVTKDVVLVVLHHTFDPKCTVPDSSRSVFRENTLTVDCLFHEDHGILHCSQNEEAFRTVLKLIDTKIEEKKPDNKNPDPCTTVKLFKQPLQKYLIIRPGRTLRCHESIMESLQKQRPELQEVFTAVECDVILAFCCIDPQGRSDIQETMNFLDNLPDSKPVALVVLHQTSDPEHVVPDRSGLFTREIMLEVDFLFHENEELLPCTKNESSMNKVLHWLLSEMKKKKSAIKNADPCTTVKMVKQPLHKYLIIRPGKTLKCYESIMQSLQKQRPELQEVLIVEECDVILAFCHIIPQGGNDIERTMNLLASLPGKT</sequence>
<accession>W5KHZ3</accession>